<dbReference type="GO" id="GO:0012505">
    <property type="term" value="C:endomembrane system"/>
    <property type="evidence" value="ECO:0007669"/>
    <property type="project" value="TreeGrafter"/>
</dbReference>
<keyword evidence="2" id="KW-0808">Transferase</keyword>
<dbReference type="STRING" id="36166.T1GZA2"/>
<name>T1GZA2_MEGSC</name>
<evidence type="ECO:0000259" key="5">
    <source>
        <dbReference type="Pfam" id="PF01553"/>
    </source>
</evidence>
<accession>T1GZA2</accession>
<evidence type="ECO:0000256" key="4">
    <source>
        <dbReference type="SAM" id="Phobius"/>
    </source>
</evidence>
<keyword evidence="4" id="KW-0812">Transmembrane</keyword>
<dbReference type="Pfam" id="PF16076">
    <property type="entry name" value="Acyltransf_C"/>
    <property type="match status" value="1"/>
</dbReference>
<feature type="transmembrane region" description="Helical" evidence="4">
    <location>
        <begin position="6"/>
        <end position="31"/>
    </location>
</feature>
<reference evidence="7" key="2">
    <citation type="submission" date="2015-06" db="UniProtKB">
        <authorList>
            <consortium name="EnsemblMetazoa"/>
        </authorList>
    </citation>
    <scope>IDENTIFICATION</scope>
</reference>
<evidence type="ECO:0000313" key="8">
    <source>
        <dbReference type="Proteomes" id="UP000015102"/>
    </source>
</evidence>
<dbReference type="Pfam" id="PF01553">
    <property type="entry name" value="Acyltransferase"/>
    <property type="match status" value="1"/>
</dbReference>
<evidence type="ECO:0008006" key="9">
    <source>
        <dbReference type="Google" id="ProtNLM"/>
    </source>
</evidence>
<evidence type="ECO:0000256" key="2">
    <source>
        <dbReference type="ARBA" id="ARBA00022679"/>
    </source>
</evidence>
<protein>
    <recommendedName>
        <fullName evidence="9">Phospholipid/glycerol acyltransferase domain-containing protein</fullName>
    </recommendedName>
</protein>
<organism evidence="7 8">
    <name type="scientific">Megaselia scalaris</name>
    <name type="common">Humpbacked fly</name>
    <name type="synonym">Phora scalaris</name>
    <dbReference type="NCBI Taxonomy" id="36166"/>
    <lineage>
        <taxon>Eukaryota</taxon>
        <taxon>Metazoa</taxon>
        <taxon>Ecdysozoa</taxon>
        <taxon>Arthropoda</taxon>
        <taxon>Hexapoda</taxon>
        <taxon>Insecta</taxon>
        <taxon>Pterygota</taxon>
        <taxon>Neoptera</taxon>
        <taxon>Endopterygota</taxon>
        <taxon>Diptera</taxon>
        <taxon>Brachycera</taxon>
        <taxon>Muscomorpha</taxon>
        <taxon>Platypezoidea</taxon>
        <taxon>Phoridae</taxon>
        <taxon>Megaseliini</taxon>
        <taxon>Megaselia</taxon>
    </lineage>
</organism>
<comment type="similarity">
    <text evidence="1">Belongs to the 1-acyl-sn-glycerol-3-phosphate acyltransferase family.</text>
</comment>
<dbReference type="AlphaFoldDB" id="T1GZA2"/>
<dbReference type="Proteomes" id="UP000015102">
    <property type="component" value="Unassembled WGS sequence"/>
</dbReference>
<dbReference type="InterPro" id="IPR032098">
    <property type="entry name" value="Acyltransf_C"/>
</dbReference>
<keyword evidence="4" id="KW-1133">Transmembrane helix</keyword>
<dbReference type="GO" id="GO:0003841">
    <property type="term" value="F:1-acylglycerol-3-phosphate O-acyltransferase activity"/>
    <property type="evidence" value="ECO:0007669"/>
    <property type="project" value="TreeGrafter"/>
</dbReference>
<feature type="transmembrane region" description="Helical" evidence="4">
    <location>
        <begin position="263"/>
        <end position="283"/>
    </location>
</feature>
<dbReference type="EMBL" id="CAQQ02002476">
    <property type="status" value="NOT_ANNOTATED_CDS"/>
    <property type="molecule type" value="Genomic_DNA"/>
</dbReference>
<dbReference type="HOGENOM" id="CLU_041844_5_0_1"/>
<evidence type="ECO:0000313" key="7">
    <source>
        <dbReference type="EnsemblMetazoa" id="MESCA009200-PA"/>
    </source>
</evidence>
<proteinExistence type="inferred from homology"/>
<evidence type="ECO:0000256" key="1">
    <source>
        <dbReference type="ARBA" id="ARBA00008655"/>
    </source>
</evidence>
<evidence type="ECO:0000259" key="6">
    <source>
        <dbReference type="Pfam" id="PF16076"/>
    </source>
</evidence>
<feature type="domain" description="Acyltransferase C-terminal" evidence="6">
    <location>
        <begin position="194"/>
        <end position="272"/>
    </location>
</feature>
<dbReference type="EnsemblMetazoa" id="MESCA009200-RA">
    <property type="protein sequence ID" value="MESCA009200-PA"/>
    <property type="gene ID" value="MESCA009200"/>
</dbReference>
<dbReference type="SUPFAM" id="SSF69593">
    <property type="entry name" value="Glycerol-3-phosphate (1)-acyltransferase"/>
    <property type="match status" value="1"/>
</dbReference>
<dbReference type="PANTHER" id="PTHR10983:SF24">
    <property type="entry name" value="1-ACYLGLYCEROL-3-PHOSPHATE O-ACYLTRANSFERASE 3, ISOFORM E-RELATED"/>
    <property type="match status" value="1"/>
</dbReference>
<sequence>MLNKILLIPLLISSFTAGLIINFIQGILFLTLRTLSKKWYSKVNRYFGLMFYGHIVFLVEWWAGVKLTIYMDKLDVHYLGTEHCIPVVNHCYPNDWMFLLHFGSKCKLILGNCRAFAKKSLKWIPVVGWFFYFNEYIFLERSFERDQEILERRVRDMLAFTPDPLVLSVAKCPALYDYTVVEKGDYGTPTLAGIFNRIPYEVTIFVRRMPLKFVPEDSAKAALWLHERFVEKDNLVDSYKKTGSMFTQSGFDEPMKVEYKRSLLVLANTIFWFIVTSTIYIYYTLRLFSN</sequence>
<dbReference type="EMBL" id="CAQQ02002477">
    <property type="status" value="NOT_ANNOTATED_CDS"/>
    <property type="molecule type" value="Genomic_DNA"/>
</dbReference>
<keyword evidence="8" id="KW-1185">Reference proteome</keyword>
<dbReference type="CDD" id="cd07990">
    <property type="entry name" value="LPLAT_LCLAT1-like"/>
    <property type="match status" value="1"/>
</dbReference>
<dbReference type="PANTHER" id="PTHR10983">
    <property type="entry name" value="1-ACYLGLYCEROL-3-PHOSPHATE ACYLTRANSFERASE-RELATED"/>
    <property type="match status" value="1"/>
</dbReference>
<keyword evidence="4" id="KW-0472">Membrane</keyword>
<feature type="domain" description="Phospholipid/glycerol acyltransferase" evidence="5">
    <location>
        <begin position="82"/>
        <end position="157"/>
    </location>
</feature>
<evidence type="ECO:0000256" key="3">
    <source>
        <dbReference type="ARBA" id="ARBA00023315"/>
    </source>
</evidence>
<feature type="transmembrane region" description="Helical" evidence="4">
    <location>
        <begin position="43"/>
        <end position="63"/>
    </location>
</feature>
<dbReference type="InterPro" id="IPR002123">
    <property type="entry name" value="Plipid/glycerol_acylTrfase"/>
</dbReference>
<reference evidence="8" key="1">
    <citation type="submission" date="2013-02" db="EMBL/GenBank/DDBJ databases">
        <authorList>
            <person name="Hughes D."/>
        </authorList>
    </citation>
    <scope>NUCLEOTIDE SEQUENCE</scope>
    <source>
        <strain>Durham</strain>
        <strain evidence="8">NC isolate 2 -- Noor lab</strain>
    </source>
</reference>
<keyword evidence="3" id="KW-0012">Acyltransferase</keyword>